<comment type="caution">
    <text evidence="2">The sequence shown here is derived from an EMBL/GenBank/DDBJ whole genome shotgun (WGS) entry which is preliminary data.</text>
</comment>
<dbReference type="PROSITE" id="PS51318">
    <property type="entry name" value="TAT"/>
    <property type="match status" value="1"/>
</dbReference>
<keyword evidence="3" id="KW-1185">Reference proteome</keyword>
<evidence type="ECO:0000256" key="1">
    <source>
        <dbReference type="SAM" id="SignalP"/>
    </source>
</evidence>
<dbReference type="InterPro" id="IPR006311">
    <property type="entry name" value="TAT_signal"/>
</dbReference>
<evidence type="ECO:0000313" key="2">
    <source>
        <dbReference type="EMBL" id="PKI82110.1"/>
    </source>
</evidence>
<proteinExistence type="predicted"/>
<dbReference type="RefSeq" id="WP_101183256.1">
    <property type="nucleotide sequence ID" value="NZ_CP031218.1"/>
</dbReference>
<accession>A0A2N1J6C9</accession>
<organism evidence="2 3">
    <name type="scientific">Malaciobacter halophilus</name>
    <dbReference type="NCBI Taxonomy" id="197482"/>
    <lineage>
        <taxon>Bacteria</taxon>
        <taxon>Pseudomonadati</taxon>
        <taxon>Campylobacterota</taxon>
        <taxon>Epsilonproteobacteria</taxon>
        <taxon>Campylobacterales</taxon>
        <taxon>Arcobacteraceae</taxon>
        <taxon>Malaciobacter</taxon>
    </lineage>
</organism>
<sequence>MKEERRSFVKKTLGASALVAAGSATAAMASSNSSKSASSNGVVIGKSPKKEILYKKTAQWEAFYKASY</sequence>
<evidence type="ECO:0000313" key="3">
    <source>
        <dbReference type="Proteomes" id="UP000233248"/>
    </source>
</evidence>
<protein>
    <submittedName>
        <fullName evidence="2">Tat pathway signal protein</fullName>
    </submittedName>
</protein>
<gene>
    <name evidence="2" type="ORF">CP960_00660</name>
</gene>
<feature type="signal peptide" evidence="1">
    <location>
        <begin position="1"/>
        <end position="26"/>
    </location>
</feature>
<name>A0A2N1J6C9_9BACT</name>
<reference evidence="2 3" key="1">
    <citation type="submission" date="2017-09" db="EMBL/GenBank/DDBJ databases">
        <title>Genomics of the genus Arcobacter.</title>
        <authorList>
            <person name="Perez-Cataluna A."/>
            <person name="Figueras M.J."/>
            <person name="Salas-Masso N."/>
        </authorList>
    </citation>
    <scope>NUCLEOTIDE SEQUENCE [LARGE SCALE GENOMIC DNA]</scope>
    <source>
        <strain evidence="2 3">DSM 18005</strain>
    </source>
</reference>
<dbReference type="AlphaFoldDB" id="A0A2N1J6C9"/>
<dbReference type="EMBL" id="NXIF01000004">
    <property type="protein sequence ID" value="PKI82110.1"/>
    <property type="molecule type" value="Genomic_DNA"/>
</dbReference>
<dbReference type="KEGG" id="ahs:AHALO_0996"/>
<keyword evidence="1" id="KW-0732">Signal</keyword>
<feature type="chain" id="PRO_5015000733" evidence="1">
    <location>
        <begin position="27"/>
        <end position="68"/>
    </location>
</feature>
<dbReference type="Proteomes" id="UP000233248">
    <property type="component" value="Unassembled WGS sequence"/>
</dbReference>